<dbReference type="GO" id="GO:0000981">
    <property type="term" value="F:DNA-binding transcription factor activity, RNA polymerase II-specific"/>
    <property type="evidence" value="ECO:0007669"/>
    <property type="project" value="TreeGrafter"/>
</dbReference>
<keyword evidence="3 6" id="KW-0863">Zinc-finger</keyword>
<reference evidence="9" key="2">
    <citation type="submission" date="2025-08" db="UniProtKB">
        <authorList>
            <consortium name="Ensembl"/>
        </authorList>
    </citation>
    <scope>IDENTIFICATION</scope>
</reference>
<feature type="compositionally biased region" description="Polar residues" evidence="7">
    <location>
        <begin position="145"/>
        <end position="154"/>
    </location>
</feature>
<evidence type="ECO:0000256" key="1">
    <source>
        <dbReference type="ARBA" id="ARBA00022723"/>
    </source>
</evidence>
<evidence type="ECO:0000313" key="9">
    <source>
        <dbReference type="Ensembl" id="ENSOTSP00005109655.1"/>
    </source>
</evidence>
<dbReference type="PANTHER" id="PTHR23235:SF142">
    <property type="entry name" value="ZINC FINGER PROTEIN 384"/>
    <property type="match status" value="1"/>
</dbReference>
<keyword evidence="2" id="KW-0677">Repeat</keyword>
<dbReference type="GO" id="GO:0008270">
    <property type="term" value="F:zinc ion binding"/>
    <property type="evidence" value="ECO:0007669"/>
    <property type="project" value="UniProtKB-KW"/>
</dbReference>
<keyword evidence="4" id="KW-0862">Zinc</keyword>
<dbReference type="AlphaFoldDB" id="A0AAZ3NZ95"/>
<evidence type="ECO:0000259" key="8">
    <source>
        <dbReference type="PROSITE" id="PS50157"/>
    </source>
</evidence>
<dbReference type="Gene3D" id="3.30.160.60">
    <property type="entry name" value="Classic Zinc Finger"/>
    <property type="match status" value="2"/>
</dbReference>
<feature type="domain" description="C2H2-type" evidence="8">
    <location>
        <begin position="271"/>
        <end position="294"/>
    </location>
</feature>
<dbReference type="FunFam" id="3.30.160.60:FF:002281">
    <property type="match status" value="1"/>
</dbReference>
<dbReference type="GeneTree" id="ENSGT01150000286953"/>
<dbReference type="Proteomes" id="UP000694402">
    <property type="component" value="Unassembled WGS sequence"/>
</dbReference>
<dbReference type="PROSITE" id="PS50157">
    <property type="entry name" value="ZINC_FINGER_C2H2_2"/>
    <property type="match status" value="2"/>
</dbReference>
<keyword evidence="10" id="KW-1185">Reference proteome</keyword>
<keyword evidence="5" id="KW-0539">Nucleus</keyword>
<keyword evidence="1" id="KW-0479">Metal-binding</keyword>
<feature type="region of interest" description="Disordered" evidence="7">
    <location>
        <begin position="83"/>
        <end position="154"/>
    </location>
</feature>
<evidence type="ECO:0000256" key="3">
    <source>
        <dbReference type="ARBA" id="ARBA00022771"/>
    </source>
</evidence>
<reference evidence="10" key="1">
    <citation type="journal article" date="2018" name="PLoS ONE">
        <title>Chinook salmon (Oncorhynchus tshawytscha) genome and transcriptome.</title>
        <authorList>
            <person name="Christensen K.A."/>
            <person name="Leong J.S."/>
            <person name="Sakhrani D."/>
            <person name="Biagi C.A."/>
            <person name="Minkley D.R."/>
            <person name="Withler R.E."/>
            <person name="Rondeau E.B."/>
            <person name="Koop B.F."/>
            <person name="Devlin R.H."/>
        </authorList>
    </citation>
    <scope>NUCLEOTIDE SEQUENCE [LARGE SCALE GENOMIC DNA]</scope>
</reference>
<evidence type="ECO:0000256" key="4">
    <source>
        <dbReference type="ARBA" id="ARBA00022833"/>
    </source>
</evidence>
<evidence type="ECO:0000256" key="6">
    <source>
        <dbReference type="PROSITE-ProRule" id="PRU00042"/>
    </source>
</evidence>
<proteinExistence type="predicted"/>
<evidence type="ECO:0000313" key="10">
    <source>
        <dbReference type="Proteomes" id="UP000694402"/>
    </source>
</evidence>
<accession>A0AAZ3NZ95</accession>
<feature type="compositionally biased region" description="Acidic residues" evidence="7">
    <location>
        <begin position="95"/>
        <end position="109"/>
    </location>
</feature>
<protein>
    <recommendedName>
        <fullName evidence="8">C2H2-type domain-containing protein</fullName>
    </recommendedName>
</protein>
<evidence type="ECO:0000256" key="7">
    <source>
        <dbReference type="SAM" id="MobiDB-lite"/>
    </source>
</evidence>
<dbReference type="Pfam" id="PF00096">
    <property type="entry name" value="zf-C2H2"/>
    <property type="match status" value="2"/>
</dbReference>
<feature type="compositionally biased region" description="Basic and acidic residues" evidence="7">
    <location>
        <begin position="215"/>
        <end position="236"/>
    </location>
</feature>
<dbReference type="GO" id="GO:0000978">
    <property type="term" value="F:RNA polymerase II cis-regulatory region sequence-specific DNA binding"/>
    <property type="evidence" value="ECO:0007669"/>
    <property type="project" value="TreeGrafter"/>
</dbReference>
<sequence length="294" mass="33262">MSEEKETLLDEIEQSLFTLTKDNILYLCERCGIDGSQVKGKNHRSLRRKLMEEMWENADSVKSEEQGMSWLLRLKDDIRRMQEESTVAPMSPSQSDDDDDATTCGEEWDMQDKDWFPSNGLEAESSPERHTPEQRESGDKPTSPPSSLQSLGCTSPRSALLRGLKRASVWLDDCRKTPGLSGTVRGGDEEEEGDLTDQRERHDYPGSSGAPQQHPDADKAEKSLSRSEHLEKHEWKPTGMKPHRCSDCGKSCKSSSALKKHQTIHTGEKPYSCSQCRKSFAQLQELKVHQRTHT</sequence>
<evidence type="ECO:0000256" key="2">
    <source>
        <dbReference type="ARBA" id="ARBA00022737"/>
    </source>
</evidence>
<name>A0AAZ3NZ95_ONCTS</name>
<feature type="region of interest" description="Disordered" evidence="7">
    <location>
        <begin position="175"/>
        <end position="246"/>
    </location>
</feature>
<feature type="domain" description="C2H2-type" evidence="8">
    <location>
        <begin position="243"/>
        <end position="270"/>
    </location>
</feature>
<gene>
    <name evidence="9" type="primary">LOC112248005</name>
</gene>
<reference evidence="9" key="3">
    <citation type="submission" date="2025-09" db="UniProtKB">
        <authorList>
            <consortium name="Ensembl"/>
        </authorList>
    </citation>
    <scope>IDENTIFICATION</scope>
</reference>
<dbReference type="SMART" id="SM00355">
    <property type="entry name" value="ZnF_C2H2"/>
    <property type="match status" value="2"/>
</dbReference>
<dbReference type="PANTHER" id="PTHR23235">
    <property type="entry name" value="KRUEPPEL-LIKE TRANSCRIPTION FACTOR"/>
    <property type="match status" value="1"/>
</dbReference>
<dbReference type="PROSITE" id="PS00028">
    <property type="entry name" value="ZINC_FINGER_C2H2_1"/>
    <property type="match status" value="2"/>
</dbReference>
<evidence type="ECO:0000256" key="5">
    <source>
        <dbReference type="ARBA" id="ARBA00023242"/>
    </source>
</evidence>
<feature type="compositionally biased region" description="Basic and acidic residues" evidence="7">
    <location>
        <begin position="126"/>
        <end position="139"/>
    </location>
</feature>
<dbReference type="SUPFAM" id="SSF57667">
    <property type="entry name" value="beta-beta-alpha zinc fingers"/>
    <property type="match status" value="1"/>
</dbReference>
<dbReference type="FunFam" id="3.30.160.60:FF:002343">
    <property type="entry name" value="Zinc finger protein 33A"/>
    <property type="match status" value="1"/>
</dbReference>
<dbReference type="InterPro" id="IPR013087">
    <property type="entry name" value="Znf_C2H2_type"/>
</dbReference>
<organism evidence="9 10">
    <name type="scientific">Oncorhynchus tshawytscha</name>
    <name type="common">Chinook salmon</name>
    <name type="synonym">Salmo tshawytscha</name>
    <dbReference type="NCBI Taxonomy" id="74940"/>
    <lineage>
        <taxon>Eukaryota</taxon>
        <taxon>Metazoa</taxon>
        <taxon>Chordata</taxon>
        <taxon>Craniata</taxon>
        <taxon>Vertebrata</taxon>
        <taxon>Euteleostomi</taxon>
        <taxon>Actinopterygii</taxon>
        <taxon>Neopterygii</taxon>
        <taxon>Teleostei</taxon>
        <taxon>Protacanthopterygii</taxon>
        <taxon>Salmoniformes</taxon>
        <taxon>Salmonidae</taxon>
        <taxon>Salmoninae</taxon>
        <taxon>Oncorhynchus</taxon>
    </lineage>
</organism>
<dbReference type="Ensembl" id="ENSOTST00005113967.1">
    <property type="protein sequence ID" value="ENSOTSP00005109655.1"/>
    <property type="gene ID" value="ENSOTSG00005073240.1"/>
</dbReference>
<dbReference type="InterPro" id="IPR036236">
    <property type="entry name" value="Znf_C2H2_sf"/>
</dbReference>